<feature type="non-terminal residue" evidence="2">
    <location>
        <position position="393"/>
    </location>
</feature>
<evidence type="ECO:0000313" key="2">
    <source>
        <dbReference type="EMBL" id="CAA9566047.1"/>
    </source>
</evidence>
<feature type="region of interest" description="Disordered" evidence="1">
    <location>
        <begin position="166"/>
        <end position="269"/>
    </location>
</feature>
<dbReference type="GO" id="GO:0008177">
    <property type="term" value="F:succinate dehydrogenase (quinone) activity"/>
    <property type="evidence" value="ECO:0007669"/>
    <property type="project" value="UniProtKB-EC"/>
</dbReference>
<feature type="compositionally biased region" description="Basic and acidic residues" evidence="1">
    <location>
        <begin position="172"/>
        <end position="204"/>
    </location>
</feature>
<sequence length="393" mass="44065">GTQLEDPGRPHRAEVGQGQVRLQARQPGEQAEIPRARRRVGARRRERRGHALRARLQRHLLLLPGLAAARALDRRAGRDQRGEELPERRRQHLPPVLRHDQGRRLPGARGERLPARAELGEHHRPGRRAGGALRPRVRRAAGQPLVRRRAGVPHLLRARADRAAAAARRLPAAREGDREGRRDDDPALRHARPDRGERARAGDRRPRRGHREGGLAPGRRGGPLHGRLRQRLLPVDQREGVQRDGDLAGVQEGRRLRQPVLHADPPHLHPAERRVPVEAHAHERVAAQRRAGVGLEEEGRHESAGGHPRGGARLLPRAQVPELRQPGAARHRLARRQGGVRRGAGRGPHRARRLPGLRRLDQAARPAEDRGALRQPVRDVRAHRRREPVRAAD</sequence>
<organism evidence="2">
    <name type="scientific">uncultured Thermomicrobiales bacterium</name>
    <dbReference type="NCBI Taxonomy" id="1645740"/>
    <lineage>
        <taxon>Bacteria</taxon>
        <taxon>Pseudomonadati</taxon>
        <taxon>Thermomicrobiota</taxon>
        <taxon>Thermomicrobia</taxon>
        <taxon>Thermomicrobiales</taxon>
        <taxon>environmental samples</taxon>
    </lineage>
</organism>
<feature type="compositionally biased region" description="Basic and acidic residues" evidence="1">
    <location>
        <begin position="73"/>
        <end position="88"/>
    </location>
</feature>
<feature type="region of interest" description="Disordered" evidence="1">
    <location>
        <begin position="73"/>
        <end position="153"/>
    </location>
</feature>
<protein>
    <submittedName>
        <fullName evidence="2">Succinate dehydrogenase flavoprotein subunit</fullName>
        <ecNumber evidence="2">1.3.5.1</ecNumber>
    </submittedName>
</protein>
<evidence type="ECO:0000256" key="1">
    <source>
        <dbReference type="SAM" id="MobiDB-lite"/>
    </source>
</evidence>
<feature type="compositionally biased region" description="Basic residues" evidence="1">
    <location>
        <begin position="329"/>
        <end position="356"/>
    </location>
</feature>
<feature type="compositionally biased region" description="Basic and acidic residues" evidence="1">
    <location>
        <begin position="236"/>
        <end position="246"/>
    </location>
</feature>
<feature type="compositionally biased region" description="Basic and acidic residues" evidence="1">
    <location>
        <begin position="1"/>
        <end position="14"/>
    </location>
</feature>
<keyword evidence="2" id="KW-0560">Oxidoreductase</keyword>
<gene>
    <name evidence="2" type="ORF">AVDCRST_MAG18-1487</name>
</gene>
<dbReference type="EC" id="1.3.5.1" evidence="2"/>
<name>A0A6J4V137_9BACT</name>
<feature type="region of interest" description="Disordered" evidence="1">
    <location>
        <begin position="291"/>
        <end position="393"/>
    </location>
</feature>
<feature type="compositionally biased region" description="Gly residues" evidence="1">
    <location>
        <begin position="215"/>
        <end position="224"/>
    </location>
</feature>
<proteinExistence type="predicted"/>
<accession>A0A6J4V137</accession>
<feature type="non-terminal residue" evidence="2">
    <location>
        <position position="1"/>
    </location>
</feature>
<feature type="region of interest" description="Disordered" evidence="1">
    <location>
        <begin position="1"/>
        <end position="49"/>
    </location>
</feature>
<reference evidence="2" key="1">
    <citation type="submission" date="2020-02" db="EMBL/GenBank/DDBJ databases">
        <authorList>
            <person name="Meier V. D."/>
        </authorList>
    </citation>
    <scope>NUCLEOTIDE SEQUENCE</scope>
    <source>
        <strain evidence="2">AVDCRST_MAG18</strain>
    </source>
</reference>
<feature type="compositionally biased region" description="Basic and acidic residues" evidence="1">
    <location>
        <begin position="97"/>
        <end position="123"/>
    </location>
</feature>
<dbReference type="AlphaFoldDB" id="A0A6J4V137"/>
<dbReference type="EMBL" id="CADCWN010000110">
    <property type="protein sequence ID" value="CAA9566047.1"/>
    <property type="molecule type" value="Genomic_DNA"/>
</dbReference>
<feature type="compositionally biased region" description="Basic residues" evidence="1">
    <location>
        <begin position="36"/>
        <end position="49"/>
    </location>
</feature>
<feature type="compositionally biased region" description="Basic and acidic residues" evidence="1">
    <location>
        <begin position="358"/>
        <end position="380"/>
    </location>
</feature>